<protein>
    <submittedName>
        <fullName evidence="1">Uncharacterized protein</fullName>
    </submittedName>
</protein>
<dbReference type="EMBL" id="DS989859">
    <property type="protein sequence ID" value="EDX73128.1"/>
    <property type="molecule type" value="Genomic_DNA"/>
</dbReference>
<accession>B4VXX1</accession>
<dbReference type="HOGENOM" id="CLU_3326760_0_0_3"/>
<evidence type="ECO:0000313" key="2">
    <source>
        <dbReference type="Proteomes" id="UP000003835"/>
    </source>
</evidence>
<proteinExistence type="predicted"/>
<evidence type="ECO:0000313" key="1">
    <source>
        <dbReference type="EMBL" id="EDX73128.1"/>
    </source>
</evidence>
<reference evidence="1 2" key="1">
    <citation type="submission" date="2008-07" db="EMBL/GenBank/DDBJ databases">
        <authorList>
            <person name="Tandeau de Marsac N."/>
            <person name="Ferriera S."/>
            <person name="Johnson J."/>
            <person name="Kravitz S."/>
            <person name="Beeson K."/>
            <person name="Sutton G."/>
            <person name="Rogers Y.-H."/>
            <person name="Friedman R."/>
            <person name="Frazier M."/>
            <person name="Venter J.C."/>
        </authorList>
    </citation>
    <scope>NUCLEOTIDE SEQUENCE [LARGE SCALE GENOMIC DNA]</scope>
    <source>
        <strain evidence="1 2">PCC 7420</strain>
    </source>
</reference>
<dbReference type="Proteomes" id="UP000003835">
    <property type="component" value="Unassembled WGS sequence"/>
</dbReference>
<name>B4VXX1_9CYAN</name>
<keyword evidence="2" id="KW-1185">Reference proteome</keyword>
<gene>
    <name evidence="1" type="ORF">MC7420_4375</name>
</gene>
<organism evidence="1 2">
    <name type="scientific">Coleofasciculus chthonoplastes PCC 7420</name>
    <dbReference type="NCBI Taxonomy" id="118168"/>
    <lineage>
        <taxon>Bacteria</taxon>
        <taxon>Bacillati</taxon>
        <taxon>Cyanobacteriota</taxon>
        <taxon>Cyanophyceae</taxon>
        <taxon>Coleofasciculales</taxon>
        <taxon>Coleofasciculaceae</taxon>
        <taxon>Coleofasciculus</taxon>
    </lineage>
</organism>
<dbReference type="AlphaFoldDB" id="B4VXX1"/>
<sequence length="38" mass="4304">MSFVIRHTQGSEKQATSFVIIERLGQGGFSYIRVKTKC</sequence>